<evidence type="ECO:0000313" key="2">
    <source>
        <dbReference type="EMBL" id="CAA9444202.1"/>
    </source>
</evidence>
<proteinExistence type="predicted"/>
<sequence length="218" mass="24641">DRQRHAARGGPGGGRQQRHARPGPPGEYRRGRRADRSGRGAGGGVARGKRRGLRGYARGALRGLDAVPCAQGDEGRDRFTDVGPLRDLPAHRRYVYPDNPRQLARRLGLDALRTRMGSGGGRHCLQGPGDRSFRHPLDRCLRADGLAVHNRREAHNRPPLAGGPRPARRGRRPLHRRYRLLPLQANTLLPRRLAPLRRRRERLPLPRHRLLRARPRRV</sequence>
<dbReference type="EMBL" id="CADCVG010000010">
    <property type="protein sequence ID" value="CAA9444202.1"/>
    <property type="molecule type" value="Genomic_DNA"/>
</dbReference>
<reference evidence="2" key="1">
    <citation type="submission" date="2020-02" db="EMBL/GenBank/DDBJ databases">
        <authorList>
            <person name="Meier V. D."/>
        </authorList>
    </citation>
    <scope>NUCLEOTIDE SEQUENCE</scope>
    <source>
        <strain evidence="2">AVDCRST_MAG14</strain>
    </source>
</reference>
<dbReference type="AlphaFoldDB" id="A0A6J4QH26"/>
<name>A0A6J4QH26_9ACTN</name>
<evidence type="ECO:0000256" key="1">
    <source>
        <dbReference type="SAM" id="MobiDB-lite"/>
    </source>
</evidence>
<feature type="non-terminal residue" evidence="2">
    <location>
        <position position="1"/>
    </location>
</feature>
<accession>A0A6J4QH26</accession>
<organism evidence="2">
    <name type="scientific">uncultured Rubrobacteraceae bacterium</name>
    <dbReference type="NCBI Taxonomy" id="349277"/>
    <lineage>
        <taxon>Bacteria</taxon>
        <taxon>Bacillati</taxon>
        <taxon>Actinomycetota</taxon>
        <taxon>Rubrobacteria</taxon>
        <taxon>Rubrobacterales</taxon>
        <taxon>Rubrobacteraceae</taxon>
        <taxon>environmental samples</taxon>
    </lineage>
</organism>
<feature type="region of interest" description="Disordered" evidence="1">
    <location>
        <begin position="1"/>
        <end position="52"/>
    </location>
</feature>
<feature type="non-terminal residue" evidence="2">
    <location>
        <position position="218"/>
    </location>
</feature>
<protein>
    <submittedName>
        <fullName evidence="2">FIG01964566: Predicted membrane protein, hemolysin III homolog</fullName>
    </submittedName>
</protein>
<feature type="region of interest" description="Disordered" evidence="1">
    <location>
        <begin position="151"/>
        <end position="173"/>
    </location>
</feature>
<gene>
    <name evidence="2" type="ORF">AVDCRST_MAG14-221</name>
</gene>